<sequence>MSTADYINKSEDQPLSTSSGTNFLGAGSAYPCVNYGPNRISNTMPLEYRNRSNASRTILSERFKAKKRIRIFYKIEI</sequence>
<organism evidence="2">
    <name type="scientific">viral metagenome</name>
    <dbReference type="NCBI Taxonomy" id="1070528"/>
    <lineage>
        <taxon>unclassified sequences</taxon>
        <taxon>metagenomes</taxon>
        <taxon>organismal metagenomes</taxon>
    </lineage>
</organism>
<proteinExistence type="predicted"/>
<feature type="region of interest" description="Disordered" evidence="1">
    <location>
        <begin position="1"/>
        <end position="20"/>
    </location>
</feature>
<evidence type="ECO:0000256" key="1">
    <source>
        <dbReference type="SAM" id="MobiDB-lite"/>
    </source>
</evidence>
<reference evidence="2" key="1">
    <citation type="journal article" date="2020" name="Nature">
        <title>Giant virus diversity and host interactions through global metagenomics.</title>
        <authorList>
            <person name="Schulz F."/>
            <person name="Roux S."/>
            <person name="Paez-Espino D."/>
            <person name="Jungbluth S."/>
            <person name="Walsh D.A."/>
            <person name="Denef V.J."/>
            <person name="McMahon K.D."/>
            <person name="Konstantinidis K.T."/>
            <person name="Eloe-Fadrosh E.A."/>
            <person name="Kyrpides N.C."/>
            <person name="Woyke T."/>
        </authorList>
    </citation>
    <scope>NUCLEOTIDE SEQUENCE</scope>
    <source>
        <strain evidence="2">GVMAG-M-3300001351-8</strain>
    </source>
</reference>
<protein>
    <submittedName>
        <fullName evidence="2">Uncharacterized protein</fullName>
    </submittedName>
</protein>
<dbReference type="EMBL" id="MN738867">
    <property type="protein sequence ID" value="QHT29011.1"/>
    <property type="molecule type" value="Genomic_DNA"/>
</dbReference>
<dbReference type="AlphaFoldDB" id="A0A6C0EK25"/>
<evidence type="ECO:0000313" key="2">
    <source>
        <dbReference type="EMBL" id="QHT29011.1"/>
    </source>
</evidence>
<name>A0A6C0EK25_9ZZZZ</name>
<accession>A0A6C0EK25</accession>